<evidence type="ECO:0000259" key="13">
    <source>
        <dbReference type="Pfam" id="PF07715"/>
    </source>
</evidence>
<dbReference type="InterPro" id="IPR012910">
    <property type="entry name" value="Plug_dom"/>
</dbReference>
<dbReference type="Gene3D" id="2.60.40.1120">
    <property type="entry name" value="Carboxypeptidase-like, regulatory domain"/>
    <property type="match status" value="1"/>
</dbReference>
<dbReference type="AlphaFoldDB" id="A0A6L9L2A4"/>
<dbReference type="RefSeq" id="WP_163944584.1">
    <property type="nucleotide sequence ID" value="NZ_JAAFZH010000002.1"/>
</dbReference>
<dbReference type="InterPro" id="IPR037066">
    <property type="entry name" value="Plug_dom_sf"/>
</dbReference>
<reference evidence="14 15" key="1">
    <citation type="submission" date="2020-02" db="EMBL/GenBank/DDBJ databases">
        <title>Draft genome sequence of two Spirosoma agri KCTC 52727 and Spirosoma terrae KCTC 52035.</title>
        <authorList>
            <person name="Rojas J."/>
            <person name="Ambika Manirajan B."/>
            <person name="Suarez C."/>
            <person name="Ratering S."/>
            <person name="Schnell S."/>
        </authorList>
    </citation>
    <scope>NUCLEOTIDE SEQUENCE [LARGE SCALE GENOMIC DNA]</scope>
    <source>
        <strain evidence="14 15">KCTC 52035</strain>
    </source>
</reference>
<proteinExistence type="inferred from homology"/>
<keyword evidence="4" id="KW-0812">Transmembrane</keyword>
<evidence type="ECO:0000256" key="3">
    <source>
        <dbReference type="ARBA" id="ARBA00022452"/>
    </source>
</evidence>
<dbReference type="PANTHER" id="PTHR30069">
    <property type="entry name" value="TONB-DEPENDENT OUTER MEMBRANE RECEPTOR"/>
    <property type="match status" value="1"/>
</dbReference>
<keyword evidence="9" id="KW-0998">Cell outer membrane</keyword>
<evidence type="ECO:0000256" key="6">
    <source>
        <dbReference type="ARBA" id="ARBA00023077"/>
    </source>
</evidence>
<dbReference type="Gene3D" id="2.170.130.10">
    <property type="entry name" value="TonB-dependent receptor, plug domain"/>
    <property type="match status" value="1"/>
</dbReference>
<evidence type="ECO:0000256" key="1">
    <source>
        <dbReference type="ARBA" id="ARBA00004571"/>
    </source>
</evidence>
<keyword evidence="7 10" id="KW-0472">Membrane</keyword>
<dbReference type="GO" id="GO:0015344">
    <property type="term" value="F:siderophore uptake transmembrane transporter activity"/>
    <property type="evidence" value="ECO:0007669"/>
    <property type="project" value="TreeGrafter"/>
</dbReference>
<comment type="caution">
    <text evidence="14">The sequence shown here is derived from an EMBL/GenBank/DDBJ whole genome shotgun (WGS) entry which is preliminary data.</text>
</comment>
<evidence type="ECO:0000256" key="4">
    <source>
        <dbReference type="ARBA" id="ARBA00022692"/>
    </source>
</evidence>
<comment type="subcellular location">
    <subcellularLocation>
        <location evidence="1">Cell outer membrane</location>
        <topology evidence="1">Multi-pass membrane protein</topology>
    </subcellularLocation>
</comment>
<keyword evidence="8 14" id="KW-0675">Receptor</keyword>
<keyword evidence="2" id="KW-0813">Transport</keyword>
<dbReference type="GO" id="GO:0009279">
    <property type="term" value="C:cell outer membrane"/>
    <property type="evidence" value="ECO:0007669"/>
    <property type="project" value="UniProtKB-SubCell"/>
</dbReference>
<protein>
    <submittedName>
        <fullName evidence="14">TonB-dependent receptor</fullName>
    </submittedName>
</protein>
<evidence type="ECO:0000256" key="9">
    <source>
        <dbReference type="ARBA" id="ARBA00023237"/>
    </source>
</evidence>
<accession>A0A6L9L2A4</accession>
<feature type="chain" id="PRO_5027040763" evidence="11">
    <location>
        <begin position="21"/>
        <end position="804"/>
    </location>
</feature>
<dbReference type="Gene3D" id="2.40.170.20">
    <property type="entry name" value="TonB-dependent receptor, beta-barrel domain"/>
    <property type="match status" value="1"/>
</dbReference>
<dbReference type="InterPro" id="IPR008969">
    <property type="entry name" value="CarboxyPept-like_regulatory"/>
</dbReference>
<dbReference type="Pfam" id="PF07715">
    <property type="entry name" value="Plug"/>
    <property type="match status" value="1"/>
</dbReference>
<feature type="domain" description="TonB-dependent receptor plug" evidence="13">
    <location>
        <begin position="155"/>
        <end position="231"/>
    </location>
</feature>
<dbReference type="InterPro" id="IPR000531">
    <property type="entry name" value="Beta-barrel_TonB"/>
</dbReference>
<evidence type="ECO:0000259" key="12">
    <source>
        <dbReference type="Pfam" id="PF00593"/>
    </source>
</evidence>
<dbReference type="Proteomes" id="UP000474175">
    <property type="component" value="Unassembled WGS sequence"/>
</dbReference>
<comment type="similarity">
    <text evidence="10">Belongs to the TonB-dependent receptor family.</text>
</comment>
<feature type="domain" description="TonB-dependent receptor-like beta-barrel" evidence="12">
    <location>
        <begin position="311"/>
        <end position="764"/>
    </location>
</feature>
<evidence type="ECO:0000313" key="14">
    <source>
        <dbReference type="EMBL" id="NDU94500.1"/>
    </source>
</evidence>
<keyword evidence="5 11" id="KW-0732">Signal</keyword>
<evidence type="ECO:0000313" key="15">
    <source>
        <dbReference type="Proteomes" id="UP000474175"/>
    </source>
</evidence>
<dbReference type="Pfam" id="PF13715">
    <property type="entry name" value="CarbopepD_reg_2"/>
    <property type="match status" value="1"/>
</dbReference>
<evidence type="ECO:0000256" key="11">
    <source>
        <dbReference type="SAM" id="SignalP"/>
    </source>
</evidence>
<dbReference type="SUPFAM" id="SSF56935">
    <property type="entry name" value="Porins"/>
    <property type="match status" value="1"/>
</dbReference>
<keyword evidence="15" id="KW-1185">Reference proteome</keyword>
<organism evidence="14 15">
    <name type="scientific">Spirosoma terrae</name>
    <dbReference type="NCBI Taxonomy" id="1968276"/>
    <lineage>
        <taxon>Bacteria</taxon>
        <taxon>Pseudomonadati</taxon>
        <taxon>Bacteroidota</taxon>
        <taxon>Cytophagia</taxon>
        <taxon>Cytophagales</taxon>
        <taxon>Cytophagaceae</taxon>
        <taxon>Spirosoma</taxon>
    </lineage>
</organism>
<dbReference type="InterPro" id="IPR039426">
    <property type="entry name" value="TonB-dep_rcpt-like"/>
</dbReference>
<dbReference type="EMBL" id="JAAFZH010000002">
    <property type="protein sequence ID" value="NDU94500.1"/>
    <property type="molecule type" value="Genomic_DNA"/>
</dbReference>
<feature type="signal peptide" evidence="11">
    <location>
        <begin position="1"/>
        <end position="20"/>
    </location>
</feature>
<keyword evidence="6 10" id="KW-0798">TonB box</keyword>
<name>A0A6L9L2A4_9BACT</name>
<evidence type="ECO:0000256" key="10">
    <source>
        <dbReference type="RuleBase" id="RU003357"/>
    </source>
</evidence>
<keyword evidence="3" id="KW-1134">Transmembrane beta strand</keyword>
<gene>
    <name evidence="14" type="ORF">GK108_06410</name>
</gene>
<sequence>MRFLPLLLLFSFLLTSNVLAQQRPAASNQTTTYSATGYVRDAKTGKPIQGVNIVALNVSKGYVTAKDGFYVVQLPPGKYILRFSHVGYRTLEDTISLQKTLFREVRMQDDSKDLEEVIVTSEAPDRNVKKVEIGVSQLSIRSIRRIPPLMGEVDIVRSLLLLPGVTTVGEGAPGFNVRGGGSDQNLILFDDAPIFNSSHLMGFFSVFNPDVVRDVTLNRGGVAAAYGGRASSVLDVKINEPSVDKWGVNGGIGIISSRLGVEGPIIKNKLSFLAAARASFNDFLFKIAPPNLKDTKANFYDLTTKLKYQLNEQHTVTFTGYVSTDVFKLASDSLSSQEINASSTQFNYQTLAGTLRWNYFINKQLNLATSAIYSRYQADLSSSDSSNAFQLKSGVWHRQLKSDLTYTPNETHQWQAGVSAVDYLIQPNTRTPGPISNVLPVDLARERAYELAAYIQDEWKLTADVSILAGLRYSALLNRGPETVRTYQANQPRQDETVESSREYGAGTIYHSNGGLEPRLAIRWSLGEGKAVKAGYSRLRQYIQQITNTTAALPTSRWHLSDMYTKPQIADQWSLGYFRNSSDNVFEASGEVYYKTLTNAIDYRDGAEIQLAEAVETQIVQGSGQAYGFEGLLRKNKGLWSGFVSYTYARTFLTMDSPYAEERVNSGRAYPANYDKPHTLNVLAVYRPTNWFNLSLNFTYSTGRPTTQPSAVARIGGVLVPIYLDRNQQRIPDYHRLDFSMTFEQNPLKNKRNQSSWVFSVYNVYAHKNAYSIFYKLSPASFSDAYKLSIFGTVFPSLTYNFKF</sequence>
<evidence type="ECO:0000256" key="7">
    <source>
        <dbReference type="ARBA" id="ARBA00023136"/>
    </source>
</evidence>
<dbReference type="SUPFAM" id="SSF49464">
    <property type="entry name" value="Carboxypeptidase regulatory domain-like"/>
    <property type="match status" value="1"/>
</dbReference>
<evidence type="ECO:0000256" key="8">
    <source>
        <dbReference type="ARBA" id="ARBA00023170"/>
    </source>
</evidence>
<dbReference type="GO" id="GO:0044718">
    <property type="term" value="P:siderophore transmembrane transport"/>
    <property type="evidence" value="ECO:0007669"/>
    <property type="project" value="TreeGrafter"/>
</dbReference>
<evidence type="ECO:0000256" key="5">
    <source>
        <dbReference type="ARBA" id="ARBA00022729"/>
    </source>
</evidence>
<evidence type="ECO:0000256" key="2">
    <source>
        <dbReference type="ARBA" id="ARBA00022448"/>
    </source>
</evidence>
<dbReference type="InterPro" id="IPR036942">
    <property type="entry name" value="Beta-barrel_TonB_sf"/>
</dbReference>
<dbReference type="PANTHER" id="PTHR30069:SF29">
    <property type="entry name" value="HEMOGLOBIN AND HEMOGLOBIN-HAPTOGLOBIN-BINDING PROTEIN 1-RELATED"/>
    <property type="match status" value="1"/>
</dbReference>
<dbReference type="Pfam" id="PF00593">
    <property type="entry name" value="TonB_dep_Rec_b-barrel"/>
    <property type="match status" value="1"/>
</dbReference>